<dbReference type="AlphaFoldDB" id="A0A1I6JLT0"/>
<protein>
    <recommendedName>
        <fullName evidence="3">Ig-like domain (Group 3)</fullName>
    </recommendedName>
</protein>
<evidence type="ECO:0000313" key="1">
    <source>
        <dbReference type="EMBL" id="SFR79904.1"/>
    </source>
</evidence>
<evidence type="ECO:0008006" key="3">
    <source>
        <dbReference type="Google" id="ProtNLM"/>
    </source>
</evidence>
<dbReference type="STRING" id="37658.SAMN05661086_01732"/>
<keyword evidence="2" id="KW-1185">Reference proteome</keyword>
<reference evidence="1 2" key="1">
    <citation type="submission" date="2016-10" db="EMBL/GenBank/DDBJ databases">
        <authorList>
            <person name="de Groot N.N."/>
        </authorList>
    </citation>
    <scope>NUCLEOTIDE SEQUENCE [LARGE SCALE GENOMIC DNA]</scope>
    <source>
        <strain evidence="1 2">743A</strain>
    </source>
</reference>
<dbReference type="PROSITE" id="PS51257">
    <property type="entry name" value="PROKAR_LIPOPROTEIN"/>
    <property type="match status" value="1"/>
</dbReference>
<sequence>MKKRLRQLFLITIIAVSSVILSGCYGGQTVTMMVNEDGTGKMGYEVCIDEETYNELYDGEATDESQMEQSGFTKSTKMIEGKNYVCFKKLIEVSSLDEMKEILVSQSAFSKTFMSEEEVTESDSEGFLENVELKKDFFRGVYKAIMTPEEKEEFDSSEYMTDYDMFTNISLSFAKEITATNGELSSDKKTVTWKMEYNTYDFLCYATTASEDIESVTGKDETAPVISGVKNNQLARKTVCIKCNDYSGIKSVTLNGSSIGNEHYVTKAGTYTVTATDNYDNATSVTFTIDTTRPKVSGVTSGKTYKKNKTIKFTDKSGIKSAKLNGKTIKSGYVVKKSGTYTLKVTDKAGNVKTVKFKIKK</sequence>
<proteinExistence type="predicted"/>
<dbReference type="EMBL" id="FOYZ01000006">
    <property type="protein sequence ID" value="SFR79904.1"/>
    <property type="molecule type" value="Genomic_DNA"/>
</dbReference>
<accession>A0A1I6JLT0</accession>
<name>A0A1I6JLT0_9FIRM</name>
<dbReference type="OrthoDB" id="2041251at2"/>
<dbReference type="Proteomes" id="UP000199659">
    <property type="component" value="Unassembled WGS sequence"/>
</dbReference>
<gene>
    <name evidence="1" type="ORF">SAMN05661086_01732</name>
</gene>
<evidence type="ECO:0000313" key="2">
    <source>
        <dbReference type="Proteomes" id="UP000199659"/>
    </source>
</evidence>
<organism evidence="1 2">
    <name type="scientific">Anaeromicropila populeti</name>
    <dbReference type="NCBI Taxonomy" id="37658"/>
    <lineage>
        <taxon>Bacteria</taxon>
        <taxon>Bacillati</taxon>
        <taxon>Bacillota</taxon>
        <taxon>Clostridia</taxon>
        <taxon>Lachnospirales</taxon>
        <taxon>Lachnospiraceae</taxon>
        <taxon>Anaeromicropila</taxon>
    </lineage>
</organism>
<dbReference type="RefSeq" id="WP_092560290.1">
    <property type="nucleotide sequence ID" value="NZ_FOYZ01000006.1"/>
</dbReference>